<evidence type="ECO:0000313" key="3">
    <source>
        <dbReference type="Proteomes" id="UP000729357"/>
    </source>
</evidence>
<reference evidence="2" key="1">
    <citation type="journal article" date="2021" name="J Fungi (Basel)">
        <title>Virulence traits and population genomics of the black yeast Aureobasidium melanogenum.</title>
        <authorList>
            <person name="Cernosa A."/>
            <person name="Sun X."/>
            <person name="Gostincar C."/>
            <person name="Fang C."/>
            <person name="Gunde-Cimerman N."/>
            <person name="Song Z."/>
        </authorList>
    </citation>
    <scope>NUCLEOTIDE SEQUENCE</scope>
    <source>
        <strain evidence="2">EXF-9298</strain>
    </source>
</reference>
<proteinExistence type="predicted"/>
<dbReference type="SUPFAM" id="SSF55658">
    <property type="entry name" value="L9 N-domain-like"/>
    <property type="match status" value="1"/>
</dbReference>
<gene>
    <name evidence="2" type="ORF">KCU98_g1907</name>
</gene>
<reference evidence="2" key="2">
    <citation type="submission" date="2021-08" db="EMBL/GenBank/DDBJ databases">
        <authorList>
            <person name="Gostincar C."/>
            <person name="Sun X."/>
            <person name="Song Z."/>
            <person name="Gunde-Cimerman N."/>
        </authorList>
    </citation>
    <scope>NUCLEOTIDE SEQUENCE</scope>
    <source>
        <strain evidence="2">EXF-9298</strain>
    </source>
</reference>
<dbReference type="Proteomes" id="UP000729357">
    <property type="component" value="Unassembled WGS sequence"/>
</dbReference>
<dbReference type="Pfam" id="PF01693">
    <property type="entry name" value="Cauli_VI"/>
    <property type="match status" value="2"/>
</dbReference>
<dbReference type="Gene3D" id="3.40.970.10">
    <property type="entry name" value="Ribonuclease H1, N-terminal domain"/>
    <property type="match status" value="2"/>
</dbReference>
<feature type="domain" description="Ribonuclease H1 N-terminal" evidence="1">
    <location>
        <begin position="10"/>
        <end position="57"/>
    </location>
</feature>
<dbReference type="EMBL" id="JAHFXS010000084">
    <property type="protein sequence ID" value="KAG9989414.1"/>
    <property type="molecule type" value="Genomic_DNA"/>
</dbReference>
<protein>
    <recommendedName>
        <fullName evidence="1">Ribonuclease H1 N-terminal domain-containing protein</fullName>
    </recommendedName>
</protein>
<evidence type="ECO:0000313" key="2">
    <source>
        <dbReference type="EMBL" id="KAG9989414.1"/>
    </source>
</evidence>
<keyword evidence="3" id="KW-1185">Reference proteome</keyword>
<dbReference type="AlphaFoldDB" id="A0A9P8K1N2"/>
<dbReference type="OrthoDB" id="407198at2759"/>
<dbReference type="InterPro" id="IPR037056">
    <property type="entry name" value="RNase_H1_N_sf"/>
</dbReference>
<evidence type="ECO:0000259" key="1">
    <source>
        <dbReference type="Pfam" id="PF01693"/>
    </source>
</evidence>
<comment type="caution">
    <text evidence="2">The sequence shown here is derived from an EMBL/GenBank/DDBJ whole genome shotgun (WGS) entry which is preliminary data.</text>
</comment>
<feature type="non-terminal residue" evidence="2">
    <location>
        <position position="1"/>
    </location>
</feature>
<accession>A0A9P8K1N2</accession>
<feature type="domain" description="Ribonuclease H1 N-terminal" evidence="1">
    <location>
        <begin position="86"/>
        <end position="131"/>
    </location>
</feature>
<sequence length="192" mass="21671">MARKKNKESYAVLEGHRLAQPTIYSFWAKAHVRTTGYSPKRKVFFKSFYDLQTAKDFVFANCGGRYELDIKSEKEQTTPENNAQAYYAVANGRNPGIYLYFYSDGGAEPQVNQEPHSCHKSSRSEEQARQFIEDWCKCFLDVLVETTAEQLQAGWRPPLGRLNPPIVKLLPPASTSGDNITQLVDGLAQVSV</sequence>
<dbReference type="InterPro" id="IPR011320">
    <property type="entry name" value="RNase_H1_N"/>
</dbReference>
<organism evidence="2 3">
    <name type="scientific">Aureobasidium melanogenum</name>
    <name type="common">Aureobasidium pullulans var. melanogenum</name>
    <dbReference type="NCBI Taxonomy" id="46634"/>
    <lineage>
        <taxon>Eukaryota</taxon>
        <taxon>Fungi</taxon>
        <taxon>Dikarya</taxon>
        <taxon>Ascomycota</taxon>
        <taxon>Pezizomycotina</taxon>
        <taxon>Dothideomycetes</taxon>
        <taxon>Dothideomycetidae</taxon>
        <taxon>Dothideales</taxon>
        <taxon>Saccotheciaceae</taxon>
        <taxon>Aureobasidium</taxon>
    </lineage>
</organism>
<dbReference type="InterPro" id="IPR009027">
    <property type="entry name" value="Ribosomal_bL9/RNase_H1_N"/>
</dbReference>
<name>A0A9P8K1N2_AURME</name>